<accession>A0A934RDL3</accession>
<dbReference type="RefSeq" id="WP_200278572.1">
    <property type="nucleotide sequence ID" value="NZ_JAENII010000005.1"/>
</dbReference>
<proteinExistence type="predicted"/>
<organism evidence="1 2">
    <name type="scientific">Haloferula rosea</name>
    <dbReference type="NCBI Taxonomy" id="490093"/>
    <lineage>
        <taxon>Bacteria</taxon>
        <taxon>Pseudomonadati</taxon>
        <taxon>Verrucomicrobiota</taxon>
        <taxon>Verrucomicrobiia</taxon>
        <taxon>Verrucomicrobiales</taxon>
        <taxon>Verrucomicrobiaceae</taxon>
        <taxon>Haloferula</taxon>
    </lineage>
</organism>
<sequence length="481" mass="54421">MSGFRPWVLGGCLMLGIAVGDEPRKAIPLLDLEALDPTEQGTAEVWTEVEAEQAVEFPRDQRVRSESGQFGVNGGQGAQRASIAIQADDIRRRFNALLDQPDAPVSVPIEILLHGKPGDPPRARPVAHELRYTADTYLLRIHVDFSRGLDRERMEGAIIRGLLFQRALHGKEPGSVQTALKAPVWLVQGITEADAWRQGRGDRKLYEGVFQQGGRFTLDQLFAVGEEEFWRSDGVSRAMFRAQSGAMVMALIEQPQGKEAFAGFCDEVAVFEGEMPILLRTHFPEMNLSEKSLAKWWALTMARLAEAPITEVMNVLETERALADALVLHFRDEEGVNVNVTLEEWQGPDPEEASARYAAVRPAQDALNRLSYRCFPSYRSLLSDYQLILMEWARDGRNDKMMMDLVELNELRARMLERATRGRDYLDYMEIAGATELSGSFDDYMRLKQELKEKPRVVKDDPVSKYLDTLEAVYERNRSRK</sequence>
<name>A0A934RDL3_9BACT</name>
<comment type="caution">
    <text evidence="1">The sequence shown here is derived from an EMBL/GenBank/DDBJ whole genome shotgun (WGS) entry which is preliminary data.</text>
</comment>
<dbReference type="AlphaFoldDB" id="A0A934RDL3"/>
<keyword evidence="2" id="KW-1185">Reference proteome</keyword>
<gene>
    <name evidence="1" type="ORF">JIN81_08845</name>
</gene>
<reference evidence="1" key="1">
    <citation type="submission" date="2021-01" db="EMBL/GenBank/DDBJ databases">
        <title>Modified the classification status of verrucomicrobia.</title>
        <authorList>
            <person name="Feng X."/>
        </authorList>
    </citation>
    <scope>NUCLEOTIDE SEQUENCE</scope>
    <source>
        <strain evidence="1">KCTC 22201</strain>
    </source>
</reference>
<dbReference type="EMBL" id="JAENII010000005">
    <property type="protein sequence ID" value="MBK1827126.1"/>
    <property type="molecule type" value="Genomic_DNA"/>
</dbReference>
<evidence type="ECO:0000313" key="1">
    <source>
        <dbReference type="EMBL" id="MBK1827126.1"/>
    </source>
</evidence>
<evidence type="ECO:0000313" key="2">
    <source>
        <dbReference type="Proteomes" id="UP000658278"/>
    </source>
</evidence>
<protein>
    <submittedName>
        <fullName evidence="1">Uncharacterized protein</fullName>
    </submittedName>
</protein>
<dbReference type="Proteomes" id="UP000658278">
    <property type="component" value="Unassembled WGS sequence"/>
</dbReference>